<dbReference type="EMBL" id="LNYP01000031">
    <property type="protein sequence ID" value="KTD36961.1"/>
    <property type="molecule type" value="Genomic_DNA"/>
</dbReference>
<reference evidence="1 2" key="1">
    <citation type="submission" date="2015-11" db="EMBL/GenBank/DDBJ databases">
        <title>Genomic analysis of 38 Legionella species identifies large and diverse effector repertoires.</title>
        <authorList>
            <person name="Burstein D."/>
            <person name="Amaro F."/>
            <person name="Zusman T."/>
            <person name="Lifshitz Z."/>
            <person name="Cohen O."/>
            <person name="Gilbert J.A."/>
            <person name="Pupko T."/>
            <person name="Shuman H.A."/>
            <person name="Segal G."/>
        </authorList>
    </citation>
    <scope>NUCLEOTIDE SEQUENCE [LARGE SCALE GENOMIC DNA]</scope>
    <source>
        <strain evidence="1 2">Oak Ridge-10</strain>
    </source>
</reference>
<dbReference type="Proteomes" id="UP000054858">
    <property type="component" value="Unassembled WGS sequence"/>
</dbReference>
<comment type="caution">
    <text evidence="1">The sequence shown here is derived from an EMBL/GenBank/DDBJ whole genome shotgun (WGS) entry which is preliminary data.</text>
</comment>
<evidence type="ECO:0000313" key="2">
    <source>
        <dbReference type="Proteomes" id="UP000054858"/>
    </source>
</evidence>
<evidence type="ECO:0008006" key="3">
    <source>
        <dbReference type="Google" id="ProtNLM"/>
    </source>
</evidence>
<evidence type="ECO:0000313" key="1">
    <source>
        <dbReference type="EMBL" id="KTD36961.1"/>
    </source>
</evidence>
<protein>
    <recommendedName>
        <fullName evidence="3">2',5' RNA ligase family</fullName>
    </recommendedName>
</protein>
<sequence length="221" mass="24810">MLPEIINVCLVPDEAHSIGKDFIAAAIALSSQFNAITPSYYQLDSHRHDGIYSKPHCTIAHIKIPLNPDCLQSLKYYLQDIIGHSIEVQVTGLTSSVAGIFSKTAIIKGFHDPTLALAYWLQVAPTVDLINLQSLIVHKVRNKGTCITAQQEQYEPHFTLWAKQVEQNQQSRRVNNDLMHQVLYTKPPFLLPCTIALGNCGPNGQVRKFVTQKDEIDYLEM</sequence>
<dbReference type="PATRIC" id="fig|29423.5.peg.2199"/>
<dbReference type="AlphaFoldDB" id="A0A0W0WXE7"/>
<name>A0A0W0WXE7_9GAMM</name>
<gene>
    <name evidence="1" type="ORF">Loak_2097</name>
</gene>
<proteinExistence type="predicted"/>
<dbReference type="RefSeq" id="WP_147370125.1">
    <property type="nucleotide sequence ID" value="NZ_LCUA01000001.1"/>
</dbReference>
<accession>A0A0W0WXE7</accession>
<organism evidence="1 2">
    <name type="scientific">Legionella oakridgensis</name>
    <dbReference type="NCBI Taxonomy" id="29423"/>
    <lineage>
        <taxon>Bacteria</taxon>
        <taxon>Pseudomonadati</taxon>
        <taxon>Pseudomonadota</taxon>
        <taxon>Gammaproteobacteria</taxon>
        <taxon>Legionellales</taxon>
        <taxon>Legionellaceae</taxon>
        <taxon>Legionella</taxon>
    </lineage>
</organism>